<dbReference type="EC" id="3.6.4.13" evidence="6"/>
<keyword evidence="6" id="KW-0347">Helicase</keyword>
<dbReference type="InterPro" id="IPR011545">
    <property type="entry name" value="DEAD/DEAH_box_helicase_dom"/>
</dbReference>
<dbReference type="SUPFAM" id="SSF52540">
    <property type="entry name" value="P-loop containing nucleoside triphosphate hydrolases"/>
    <property type="match status" value="1"/>
</dbReference>
<dbReference type="CDD" id="cd17956">
    <property type="entry name" value="DEADc_DDX51"/>
    <property type="match status" value="1"/>
</dbReference>
<evidence type="ECO:0000313" key="10">
    <source>
        <dbReference type="EMBL" id="VDM41742.1"/>
    </source>
</evidence>
<dbReference type="GO" id="GO:0005524">
    <property type="term" value="F:ATP binding"/>
    <property type="evidence" value="ECO:0007669"/>
    <property type="project" value="UniProtKB-UniRule"/>
</dbReference>
<dbReference type="GO" id="GO:0016787">
    <property type="term" value="F:hydrolase activity"/>
    <property type="evidence" value="ECO:0007669"/>
    <property type="project" value="UniProtKB-KW"/>
</dbReference>
<evidence type="ECO:0000256" key="4">
    <source>
        <dbReference type="ARBA" id="ARBA00022840"/>
    </source>
</evidence>
<proteinExistence type="inferred from homology"/>
<dbReference type="InterPro" id="IPR001650">
    <property type="entry name" value="Helicase_C-like"/>
</dbReference>
<keyword evidence="5 6" id="KW-0694">RNA-binding</keyword>
<keyword evidence="4 6" id="KW-0067">ATP-binding</keyword>
<feature type="region of interest" description="Disordered" evidence="7">
    <location>
        <begin position="1"/>
        <end position="39"/>
    </location>
</feature>
<dbReference type="InterPro" id="IPR036282">
    <property type="entry name" value="Glutathione-S-Trfase_C_sf"/>
</dbReference>
<dbReference type="AlphaFoldDB" id="A0A183UPK1"/>
<reference evidence="10 11" key="2">
    <citation type="submission" date="2018-11" db="EMBL/GenBank/DDBJ databases">
        <authorList>
            <consortium name="Pathogen Informatics"/>
        </authorList>
    </citation>
    <scope>NUCLEOTIDE SEQUENCE [LARGE SCALE GENOMIC DNA]</scope>
</reference>
<dbReference type="CDD" id="cd18787">
    <property type="entry name" value="SF2_C_DEAD"/>
    <property type="match status" value="1"/>
</dbReference>
<dbReference type="Pfam" id="PF17171">
    <property type="entry name" value="GST_C_6"/>
    <property type="match status" value="1"/>
</dbReference>
<dbReference type="InterPro" id="IPR019564">
    <property type="entry name" value="Sam37/metaxin_N"/>
</dbReference>
<comment type="function">
    <text evidence="6">RNA helicase.</text>
</comment>
<gene>
    <name evidence="10" type="ORF">TCNE_LOCUS10421</name>
</gene>
<evidence type="ECO:0000256" key="3">
    <source>
        <dbReference type="ARBA" id="ARBA00022801"/>
    </source>
</evidence>
<evidence type="ECO:0000313" key="12">
    <source>
        <dbReference type="WBParaSite" id="TCNE_0001042101-mRNA-1"/>
    </source>
</evidence>
<dbReference type="SMART" id="SM00487">
    <property type="entry name" value="DEXDc"/>
    <property type="match status" value="1"/>
</dbReference>
<dbReference type="PROSITE" id="PS51194">
    <property type="entry name" value="HELICASE_CTER"/>
    <property type="match status" value="1"/>
</dbReference>
<dbReference type="InterPro" id="IPR014001">
    <property type="entry name" value="Helicase_ATP-bd"/>
</dbReference>
<protein>
    <recommendedName>
        <fullName evidence="6">ATP-dependent RNA helicase</fullName>
        <ecNumber evidence="6">3.6.4.13</ecNumber>
    </recommendedName>
</protein>
<evidence type="ECO:0000256" key="1">
    <source>
        <dbReference type="ARBA" id="ARBA00009170"/>
    </source>
</evidence>
<dbReference type="Gene3D" id="3.40.50.300">
    <property type="entry name" value="P-loop containing nucleotide triphosphate hydrolases"/>
    <property type="match status" value="2"/>
</dbReference>
<dbReference type="Pfam" id="PF00270">
    <property type="entry name" value="DEAD"/>
    <property type="match status" value="1"/>
</dbReference>
<feature type="domain" description="Helicase C-terminal" evidence="9">
    <location>
        <begin position="357"/>
        <end position="520"/>
    </location>
</feature>
<dbReference type="Pfam" id="PF00271">
    <property type="entry name" value="Helicase_C"/>
    <property type="match status" value="1"/>
</dbReference>
<comment type="catalytic activity">
    <reaction evidence="6">
        <text>ATP + H2O = ADP + phosphate + H(+)</text>
        <dbReference type="Rhea" id="RHEA:13065"/>
        <dbReference type="ChEBI" id="CHEBI:15377"/>
        <dbReference type="ChEBI" id="CHEBI:15378"/>
        <dbReference type="ChEBI" id="CHEBI:30616"/>
        <dbReference type="ChEBI" id="CHEBI:43474"/>
        <dbReference type="ChEBI" id="CHEBI:456216"/>
        <dbReference type="EC" id="3.6.4.13"/>
    </reaction>
</comment>
<evidence type="ECO:0000256" key="5">
    <source>
        <dbReference type="ARBA" id="ARBA00022884"/>
    </source>
</evidence>
<evidence type="ECO:0000259" key="8">
    <source>
        <dbReference type="PROSITE" id="PS51192"/>
    </source>
</evidence>
<dbReference type="GO" id="GO:0003723">
    <property type="term" value="F:RNA binding"/>
    <property type="evidence" value="ECO:0007669"/>
    <property type="project" value="UniProtKB-UniRule"/>
</dbReference>
<evidence type="ECO:0000256" key="7">
    <source>
        <dbReference type="SAM" id="MobiDB-lite"/>
    </source>
</evidence>
<dbReference type="PROSITE" id="PS51192">
    <property type="entry name" value="HELICASE_ATP_BIND_1"/>
    <property type="match status" value="1"/>
</dbReference>
<reference evidence="12" key="1">
    <citation type="submission" date="2016-06" db="UniProtKB">
        <authorList>
            <consortium name="WormBaseParasite"/>
        </authorList>
    </citation>
    <scope>IDENTIFICATION</scope>
</reference>
<keyword evidence="3 6" id="KW-0378">Hydrolase</keyword>
<evidence type="ECO:0000259" key="9">
    <source>
        <dbReference type="PROSITE" id="PS51194"/>
    </source>
</evidence>
<accession>A0A183UPK1</accession>
<evidence type="ECO:0000256" key="6">
    <source>
        <dbReference type="RuleBase" id="RU365068"/>
    </source>
</evidence>
<dbReference type="InterPro" id="IPR027417">
    <property type="entry name" value="P-loop_NTPase"/>
</dbReference>
<dbReference type="Proteomes" id="UP000050794">
    <property type="component" value="Unassembled WGS sequence"/>
</dbReference>
<evidence type="ECO:0000313" key="11">
    <source>
        <dbReference type="Proteomes" id="UP000050794"/>
    </source>
</evidence>
<evidence type="ECO:0000256" key="2">
    <source>
        <dbReference type="ARBA" id="ARBA00022741"/>
    </source>
</evidence>
<sequence>MKMKRIRNYSSGTDTDDVEEDGASSLLQQSITSEKKESEIAKVDGTNEMTYKILGQESFVKAKKITVTSKWIASGTTFPADLSRENLVELDAIAGLHPRLLDSVKNNIERWFPVQNSVLPHLIAESIRPSFLPPRDLAISAPTGSGKTLCYILPILNSLAYTAAPSLHALVVAPVQNLITQIEAEFKKFDVFDIKTASLCGSHDVNRERRQLKDARIVFATPGRLIDHLVNPLSHMDVSHLRYLVIDEADRMSQTARLEWLDTLEQSARLCGRWSSVDDLLVARHLQKILVSATLSRDVEKLHIWKLRYPRLFRASAKRSEEVVSTATVPAADVDQIEGAVLLPASMSHFVVICELKMKPLALYLQVRSKPEWKKVLVFANNKLASRRLAILLKVLSDSSYQVEELSANLFGRRRQKILNRFKKGSTRMLIASDVLSRGIDVQDIDAVINYDKPASERLFIHRVGRTARCGKPGTALSLTTPQERKELESMLSRTGCWRDVKETKLEVDDGDPLQEKYRAALVTLKEVVERRNVKVAVFQLDIVNEMSANYFMADLVSDTLSAKFAGEWTDAALFAPYQNQQALLNEGVAFHSSSSRRALKIFQYADCVAARAFLRMVELPIRLEERPNAEFMSPTGKVPFLKLQNVIVPEFMPIVNFVAKKGVRLSSGLTDAQRADMFAHMALIEEVLKNAELYIVWVEDSTYSEVTRRRYGSVYLWPLNQILPALKRREVNRHLAALEWSDKSLDAVIDAADSCFKSLSSKLAHNECFMGDLPTELDALAFGHLYTILTTELPNMDLANALRKYSNLTEFCRRIDQKYFTAD</sequence>
<dbReference type="Pfam" id="PF10568">
    <property type="entry name" value="Tom37"/>
    <property type="match status" value="1"/>
</dbReference>
<dbReference type="InterPro" id="IPR033468">
    <property type="entry name" value="Metaxin_GST"/>
</dbReference>
<dbReference type="GO" id="GO:0001401">
    <property type="term" value="C:SAM complex"/>
    <property type="evidence" value="ECO:0007669"/>
    <property type="project" value="InterPro"/>
</dbReference>
<dbReference type="SMART" id="SM00490">
    <property type="entry name" value="HELICc"/>
    <property type="match status" value="1"/>
</dbReference>
<comment type="similarity">
    <text evidence="6">Belongs to the DEAD box helicase family.</text>
</comment>
<dbReference type="CDD" id="cd03211">
    <property type="entry name" value="GST_C_Metaxin2"/>
    <property type="match status" value="1"/>
</dbReference>
<name>A0A183UPK1_TOXCA</name>
<dbReference type="WBParaSite" id="TCNE_0001042101-mRNA-1">
    <property type="protein sequence ID" value="TCNE_0001042101-mRNA-1"/>
    <property type="gene ID" value="TCNE_0001042101"/>
</dbReference>
<dbReference type="GO" id="GO:0003724">
    <property type="term" value="F:RNA helicase activity"/>
    <property type="evidence" value="ECO:0007669"/>
    <property type="project" value="UniProtKB-EC"/>
</dbReference>
<feature type="domain" description="Helicase ATP-binding" evidence="8">
    <location>
        <begin position="128"/>
        <end position="313"/>
    </location>
</feature>
<keyword evidence="11" id="KW-1185">Reference proteome</keyword>
<dbReference type="PANTHER" id="PTHR24031">
    <property type="entry name" value="RNA HELICASE"/>
    <property type="match status" value="1"/>
</dbReference>
<organism evidence="11 12">
    <name type="scientific">Toxocara canis</name>
    <name type="common">Canine roundworm</name>
    <dbReference type="NCBI Taxonomy" id="6265"/>
    <lineage>
        <taxon>Eukaryota</taxon>
        <taxon>Metazoa</taxon>
        <taxon>Ecdysozoa</taxon>
        <taxon>Nematoda</taxon>
        <taxon>Chromadorea</taxon>
        <taxon>Rhabditida</taxon>
        <taxon>Spirurina</taxon>
        <taxon>Ascaridomorpha</taxon>
        <taxon>Ascaridoidea</taxon>
        <taxon>Toxocaridae</taxon>
        <taxon>Toxocara</taxon>
    </lineage>
</organism>
<comment type="similarity">
    <text evidence="1">Belongs to the metaxin family.</text>
</comment>
<dbReference type="EMBL" id="UYWY01020494">
    <property type="protein sequence ID" value="VDM41742.1"/>
    <property type="molecule type" value="Genomic_DNA"/>
</dbReference>
<dbReference type="SUPFAM" id="SSF47616">
    <property type="entry name" value="GST C-terminal domain-like"/>
    <property type="match status" value="1"/>
</dbReference>
<comment type="domain">
    <text evidence="6">The Q motif is unique to and characteristic of the DEAD box family of RNA helicases and controls ATP binding and hydrolysis.</text>
</comment>
<keyword evidence="2 6" id="KW-0547">Nucleotide-binding</keyword>